<organism evidence="1 2">
    <name type="scientific">Gymnopus androsaceus JB14</name>
    <dbReference type="NCBI Taxonomy" id="1447944"/>
    <lineage>
        <taxon>Eukaryota</taxon>
        <taxon>Fungi</taxon>
        <taxon>Dikarya</taxon>
        <taxon>Basidiomycota</taxon>
        <taxon>Agaricomycotina</taxon>
        <taxon>Agaricomycetes</taxon>
        <taxon>Agaricomycetidae</taxon>
        <taxon>Agaricales</taxon>
        <taxon>Marasmiineae</taxon>
        <taxon>Omphalotaceae</taxon>
        <taxon>Gymnopus</taxon>
    </lineage>
</organism>
<reference evidence="1" key="1">
    <citation type="journal article" date="2019" name="Environ. Microbiol.">
        <title>Fungal ecological strategies reflected in gene transcription - a case study of two litter decomposers.</title>
        <authorList>
            <person name="Barbi F."/>
            <person name="Kohler A."/>
            <person name="Barry K."/>
            <person name="Baskaran P."/>
            <person name="Daum C."/>
            <person name="Fauchery L."/>
            <person name="Ihrmark K."/>
            <person name="Kuo A."/>
            <person name="LaButti K."/>
            <person name="Lipzen A."/>
            <person name="Morin E."/>
            <person name="Grigoriev I.V."/>
            <person name="Henrissat B."/>
            <person name="Lindahl B."/>
            <person name="Martin F."/>
        </authorList>
    </citation>
    <scope>NUCLEOTIDE SEQUENCE</scope>
    <source>
        <strain evidence="1">JB14</strain>
    </source>
</reference>
<evidence type="ECO:0000313" key="2">
    <source>
        <dbReference type="Proteomes" id="UP000799118"/>
    </source>
</evidence>
<gene>
    <name evidence="1" type="ORF">BT96DRAFT_929111</name>
</gene>
<accession>A0A6A4GH26</accession>
<dbReference type="AlphaFoldDB" id="A0A6A4GH26"/>
<evidence type="ECO:0000313" key="1">
    <source>
        <dbReference type="EMBL" id="KAE9384821.1"/>
    </source>
</evidence>
<proteinExistence type="predicted"/>
<dbReference type="EMBL" id="ML770076">
    <property type="protein sequence ID" value="KAE9384821.1"/>
    <property type="molecule type" value="Genomic_DNA"/>
</dbReference>
<protein>
    <submittedName>
        <fullName evidence="1">Uncharacterized protein</fullName>
    </submittedName>
</protein>
<name>A0A6A4GH26_9AGAR</name>
<feature type="non-terminal residue" evidence="1">
    <location>
        <position position="58"/>
    </location>
</feature>
<dbReference type="Proteomes" id="UP000799118">
    <property type="component" value="Unassembled WGS sequence"/>
</dbReference>
<sequence length="58" mass="6712">MPEYLPYPPLYYYQLPILLQWYNESTLLDNTLYSPFFERQLAQCCASCGPVKCAGRAA</sequence>
<keyword evidence="2" id="KW-1185">Reference proteome</keyword>